<evidence type="ECO:0000256" key="2">
    <source>
        <dbReference type="SAM" id="MobiDB-lite"/>
    </source>
</evidence>
<feature type="compositionally biased region" description="Basic and acidic residues" evidence="2">
    <location>
        <begin position="584"/>
        <end position="605"/>
    </location>
</feature>
<dbReference type="PANTHER" id="PTHR28190">
    <property type="entry name" value="NUCLEAR MIGRATION PROTEIN NUM1"/>
    <property type="match status" value="1"/>
</dbReference>
<feature type="compositionally biased region" description="Polar residues" evidence="2">
    <location>
        <begin position="533"/>
        <end position="548"/>
    </location>
</feature>
<keyword evidence="1" id="KW-0175">Coiled coil</keyword>
<dbReference type="InterPro" id="IPR053005">
    <property type="entry name" value="Nuclear_Pos-Cytoskel_Interact"/>
</dbReference>
<accession>A0A9X9PSG4</accession>
<feature type="compositionally biased region" description="Low complexity" evidence="2">
    <location>
        <begin position="161"/>
        <end position="173"/>
    </location>
</feature>
<feature type="coiled-coil region" evidence="1">
    <location>
        <begin position="26"/>
        <end position="53"/>
    </location>
</feature>
<gene>
    <name evidence="4" type="ORF">BGT96224V316_LOCUS2652</name>
</gene>
<dbReference type="EMBL" id="LR026987">
    <property type="protein sequence ID" value="VCU40855.1"/>
    <property type="molecule type" value="Genomic_DNA"/>
</dbReference>
<feature type="compositionally biased region" description="Polar residues" evidence="2">
    <location>
        <begin position="392"/>
        <end position="403"/>
    </location>
</feature>
<feature type="region of interest" description="Disordered" evidence="2">
    <location>
        <begin position="521"/>
        <end position="610"/>
    </location>
</feature>
<feature type="region of interest" description="Disordered" evidence="2">
    <location>
        <begin position="308"/>
        <end position="403"/>
    </location>
</feature>
<dbReference type="InterPro" id="IPR024774">
    <property type="entry name" value="PH_dom-Mcp5-type"/>
</dbReference>
<feature type="compositionally biased region" description="Polar residues" evidence="2">
    <location>
        <begin position="1085"/>
        <end position="1112"/>
    </location>
</feature>
<dbReference type="AlphaFoldDB" id="A0A9X9PSG4"/>
<keyword evidence="5" id="KW-1185">Reference proteome</keyword>
<feature type="domain" description="Pleckstrin homology" evidence="3">
    <location>
        <begin position="843"/>
        <end position="972"/>
    </location>
</feature>
<dbReference type="GO" id="GO:0005543">
    <property type="term" value="F:phospholipid binding"/>
    <property type="evidence" value="ECO:0007669"/>
    <property type="project" value="InterPro"/>
</dbReference>
<feature type="compositionally biased region" description="Basic and acidic residues" evidence="2">
    <location>
        <begin position="336"/>
        <end position="345"/>
    </location>
</feature>
<evidence type="ECO:0000259" key="3">
    <source>
        <dbReference type="Pfam" id="PF12814"/>
    </source>
</evidence>
<organism evidence="4 5">
    <name type="scientific">Blumeria graminis f. sp. tritici</name>
    <dbReference type="NCBI Taxonomy" id="62690"/>
    <lineage>
        <taxon>Eukaryota</taxon>
        <taxon>Fungi</taxon>
        <taxon>Dikarya</taxon>
        <taxon>Ascomycota</taxon>
        <taxon>Pezizomycotina</taxon>
        <taxon>Leotiomycetes</taxon>
        <taxon>Erysiphales</taxon>
        <taxon>Erysiphaceae</taxon>
        <taxon>Blumeria</taxon>
    </lineage>
</organism>
<feature type="region of interest" description="Disordered" evidence="2">
    <location>
        <begin position="443"/>
        <end position="462"/>
    </location>
</feature>
<proteinExistence type="predicted"/>
<dbReference type="GO" id="GO:0015631">
    <property type="term" value="F:tubulin binding"/>
    <property type="evidence" value="ECO:0007669"/>
    <property type="project" value="TreeGrafter"/>
</dbReference>
<sequence length="1271" mass="142233">MVDRLSFTPSLHANLVSEILSLRRDQEDKTKLIESLEATLHETRREHEAYESGMTTISKENYLLKRKLDLLEDGSSLALAELQREKNDVEESATEVKRRLEIAQKKLRNQKENDERTHTLWARDKDSWEEERRKMEYKLHASENRLIKALEEIAVYEAINKGNQTGDNGNQDDNQPHHEYVSETESLRTMSITNSVSHSILDGTNSLVSHKASALTLADELELIDDDDDENDDAILHLVNTCVDNESATSRVSVERAQVNRQAFSQIHKKGAMISDSVRRSNSCARARILVRRLEGSLCEDAGDEIKPANASTKIPTTTSVLESTQPDSISSRRFTKNDPSEFRDPSTQTSHHKKTKVSSTQTDPFESPHVEMKVSSTQTDPPESTHLEMRVSSTQTDPLQSSHIQTKVGFTQTDQLESSNIEMKVSHTQKDLTEYRHVEMNTSSSQTDFPESIPQKKGSPPPIVIPSIQLHPPISSPGTPNERLLPQQFRDAGLQVCIPLAIAARSISVQTEEIRIDKRVNFNPNHAKPVSGISSPPIQTHSSQFILNSPKPPIRSHHRTTGNILSKSELKPHHPEPSNSSCENHHETHSGEKLDNINHSDRHSKLPYSTVNCRGDQICEKDMAQKNNQIHEVAKVTESLAVKKPDVDSIAKHLDETICTNYLGNPSVPSSEIKIYDNRYHSNLSQSDLSIQSIRSRSPSLTGLLAEPPFPIPARQSSRRLCVASPTLDRDNFERLDRTRQSRSHLRIGSIRRVQSAAAIPRATDYIGESNSLGVPQPISRSTSDFKSPLMPPIPHDEMHASRLGNSVRYASHNQESLSRNTSRSFDSIDSGVANSNKPISVVGAIAQTMVGEWMYKYVRRKSMGVNEPSLVSDCSNGIRHKRWVWLAPYERAVMWSSRQPVSGPALMGKSGRKLIIQSVLDVKDGNNGTKGITLFNRSILILTPTRALKFTATTKERHYIWLTALSFLADSQSAPGSISLAPVHTTSTQPTRLETSPQMQRRKARIRDSIRVAKSKSAVTSRSGVASTLAHQASEFASRENLSDDSIAADAPIVPRFSDRSASQFAVTNTVNSFRSHHRKRSNTGPLTLNKSTYRSFKPSGNGTHDISTSLVSPDEKNIYSYRARYPPLEPSQPAWANSLQLAHNQHNEQVFSLSNVDPKTSTSTNRSSPDAFGTVRMEAFINPNAKSAIRCGNERNDSWQTENLNYRKMVEESFSLGLRRGKEGQENKILKNFDRNFDGSHISNKDLLETRYLETHRMDAGGDSWDNF</sequence>
<dbReference type="PANTHER" id="PTHR28190:SF2">
    <property type="entry name" value="MIGRATION PROTEIN, PUTATIVE (AFU_ORTHOLOGUE AFUA_2G07730)-RELATED"/>
    <property type="match status" value="1"/>
</dbReference>
<dbReference type="GO" id="GO:0000226">
    <property type="term" value="P:microtubule cytoskeleton organization"/>
    <property type="evidence" value="ECO:0007669"/>
    <property type="project" value="TreeGrafter"/>
</dbReference>
<dbReference type="Proteomes" id="UP000324639">
    <property type="component" value="Chromosome Bgt_-04"/>
</dbReference>
<reference evidence="4 5" key="1">
    <citation type="submission" date="2018-08" db="EMBL/GenBank/DDBJ databases">
        <authorList>
            <person name="Muller C M."/>
        </authorList>
    </citation>
    <scope>NUCLEOTIDE SEQUENCE [LARGE SCALE GENOMIC DNA]</scope>
</reference>
<dbReference type="GO" id="GO:0005938">
    <property type="term" value="C:cell cortex"/>
    <property type="evidence" value="ECO:0007669"/>
    <property type="project" value="InterPro"/>
</dbReference>
<evidence type="ECO:0000313" key="4">
    <source>
        <dbReference type="EMBL" id="VCU40855.1"/>
    </source>
</evidence>
<dbReference type="GO" id="GO:0005739">
    <property type="term" value="C:mitochondrion"/>
    <property type="evidence" value="ECO:0007669"/>
    <property type="project" value="TreeGrafter"/>
</dbReference>
<feature type="compositionally biased region" description="Polar residues" evidence="2">
    <location>
        <begin position="310"/>
        <end position="333"/>
    </location>
</feature>
<feature type="region of interest" description="Disordered" evidence="2">
    <location>
        <begin position="1075"/>
        <end position="1112"/>
    </location>
</feature>
<feature type="coiled-coil region" evidence="1">
    <location>
        <begin position="79"/>
        <end position="145"/>
    </location>
</feature>
<dbReference type="GO" id="GO:0032065">
    <property type="term" value="P:maintenance of protein location in cell cortex"/>
    <property type="evidence" value="ECO:0007669"/>
    <property type="project" value="InterPro"/>
</dbReference>
<dbReference type="Pfam" id="PF12814">
    <property type="entry name" value="Mcp5_PH"/>
    <property type="match status" value="1"/>
</dbReference>
<feature type="region of interest" description="Disordered" evidence="2">
    <location>
        <begin position="161"/>
        <end position="180"/>
    </location>
</feature>
<protein>
    <submittedName>
        <fullName evidence="4">Bgt-4741</fullName>
    </submittedName>
</protein>
<name>A0A9X9PSG4_BLUGR</name>
<evidence type="ECO:0000256" key="1">
    <source>
        <dbReference type="SAM" id="Coils"/>
    </source>
</evidence>
<evidence type="ECO:0000313" key="5">
    <source>
        <dbReference type="Proteomes" id="UP000324639"/>
    </source>
</evidence>